<keyword evidence="3" id="KW-0326">Glycosidase</keyword>
<dbReference type="AlphaFoldDB" id="A0AAN7AM67"/>
<dbReference type="EMBL" id="MU864360">
    <property type="protein sequence ID" value="KAK4191227.1"/>
    <property type="molecule type" value="Genomic_DNA"/>
</dbReference>
<evidence type="ECO:0000256" key="2">
    <source>
        <dbReference type="ARBA" id="ARBA00022801"/>
    </source>
</evidence>
<gene>
    <name evidence="5" type="ORF">QBC35DRAFT_376073</name>
</gene>
<dbReference type="PANTHER" id="PTHR45708">
    <property type="entry name" value="ENDOCHITINASE"/>
    <property type="match status" value="1"/>
</dbReference>
<sequence length="483" mass="50757">MGGPLPTFPAVVIPSAVQAAIPNLLRQLTAAAATQTQLVPGLLGAIDGLLTPQHGGGQDGIPVPTGAPAPLPSLLSQIGNAVTAESSRVPRLLSQLSGLLTAAPSDIFPVTTITPTIVVPALPRIPTTIATASRQPFINLGPVSSREIAALPSAVGAQLRSYLFNPRSSANIAVYYGQSEASTRFSLADTCADPNVDIVVLGFITAIQADGSYFPRLQLSPIIPGFRTPSMVLNAPGLAYYATLEAQIKRCQTQYGKKVLLSLGGAGHDLLLRSDQEAVTFANRLWSLFGPVGAISDDLRPFGSAVIDGIDLAKSDGFPSFWGTFATAIRANFASDLSKEYFLSAAPGCAFPDRSIPNSFLAQCNYVWPEFFNNPACEIGSDGFYDSLLQWSRVLADGIVPLRDSSAFRTRMYVGIPAWREAAPAAYNDLGGAKGARTLASQLKSVGGLSNIGGLMIWDGPEGLDNVREGLSIIAWAKSGLRG</sequence>
<keyword evidence="1" id="KW-0147">Chitin-binding</keyword>
<dbReference type="PROSITE" id="PS51910">
    <property type="entry name" value="GH18_2"/>
    <property type="match status" value="1"/>
</dbReference>
<dbReference type="GO" id="GO:0004568">
    <property type="term" value="F:chitinase activity"/>
    <property type="evidence" value="ECO:0007669"/>
    <property type="project" value="TreeGrafter"/>
</dbReference>
<evidence type="ECO:0000313" key="5">
    <source>
        <dbReference type="EMBL" id="KAK4191227.1"/>
    </source>
</evidence>
<organism evidence="5 6">
    <name type="scientific">Podospora australis</name>
    <dbReference type="NCBI Taxonomy" id="1536484"/>
    <lineage>
        <taxon>Eukaryota</taxon>
        <taxon>Fungi</taxon>
        <taxon>Dikarya</taxon>
        <taxon>Ascomycota</taxon>
        <taxon>Pezizomycotina</taxon>
        <taxon>Sordariomycetes</taxon>
        <taxon>Sordariomycetidae</taxon>
        <taxon>Sordariales</taxon>
        <taxon>Podosporaceae</taxon>
        <taxon>Podospora</taxon>
    </lineage>
</organism>
<dbReference type="PANTHER" id="PTHR45708:SF49">
    <property type="entry name" value="ENDOCHITINASE"/>
    <property type="match status" value="1"/>
</dbReference>
<dbReference type="Pfam" id="PF00704">
    <property type="entry name" value="Glyco_hydro_18"/>
    <property type="match status" value="1"/>
</dbReference>
<dbReference type="Proteomes" id="UP001302126">
    <property type="component" value="Unassembled WGS sequence"/>
</dbReference>
<accession>A0AAN7AM67</accession>
<dbReference type="InterPro" id="IPR017853">
    <property type="entry name" value="GH"/>
</dbReference>
<feature type="domain" description="GH18" evidence="4">
    <location>
        <begin position="170"/>
        <end position="474"/>
    </location>
</feature>
<dbReference type="GO" id="GO:0005576">
    <property type="term" value="C:extracellular region"/>
    <property type="evidence" value="ECO:0007669"/>
    <property type="project" value="TreeGrafter"/>
</dbReference>
<reference evidence="5" key="2">
    <citation type="submission" date="2023-05" db="EMBL/GenBank/DDBJ databases">
        <authorList>
            <consortium name="Lawrence Berkeley National Laboratory"/>
            <person name="Steindorff A."/>
            <person name="Hensen N."/>
            <person name="Bonometti L."/>
            <person name="Westerberg I."/>
            <person name="Brannstrom I.O."/>
            <person name="Guillou S."/>
            <person name="Cros-Aarteil S."/>
            <person name="Calhoun S."/>
            <person name="Haridas S."/>
            <person name="Kuo A."/>
            <person name="Mondo S."/>
            <person name="Pangilinan J."/>
            <person name="Riley R."/>
            <person name="Labutti K."/>
            <person name="Andreopoulos B."/>
            <person name="Lipzen A."/>
            <person name="Chen C."/>
            <person name="Yanf M."/>
            <person name="Daum C."/>
            <person name="Ng V."/>
            <person name="Clum A."/>
            <person name="Ohm R."/>
            <person name="Martin F."/>
            <person name="Silar P."/>
            <person name="Natvig D."/>
            <person name="Lalanne C."/>
            <person name="Gautier V."/>
            <person name="Ament-Velasquez S.L."/>
            <person name="Kruys A."/>
            <person name="Hutchinson M.I."/>
            <person name="Powell A.J."/>
            <person name="Barry K."/>
            <person name="Miller A.N."/>
            <person name="Grigoriev I.V."/>
            <person name="Debuchy R."/>
            <person name="Gladieux P."/>
            <person name="Thoren M.H."/>
            <person name="Johannesson H."/>
        </authorList>
    </citation>
    <scope>NUCLEOTIDE SEQUENCE</scope>
    <source>
        <strain evidence="5">PSN309</strain>
    </source>
</reference>
<dbReference type="Gene3D" id="3.20.20.80">
    <property type="entry name" value="Glycosidases"/>
    <property type="match status" value="1"/>
</dbReference>
<dbReference type="GO" id="GO:0005975">
    <property type="term" value="P:carbohydrate metabolic process"/>
    <property type="evidence" value="ECO:0007669"/>
    <property type="project" value="InterPro"/>
</dbReference>
<comment type="caution">
    <text evidence="5">The sequence shown here is derived from an EMBL/GenBank/DDBJ whole genome shotgun (WGS) entry which is preliminary data.</text>
</comment>
<evidence type="ECO:0000313" key="6">
    <source>
        <dbReference type="Proteomes" id="UP001302126"/>
    </source>
</evidence>
<evidence type="ECO:0000256" key="3">
    <source>
        <dbReference type="ARBA" id="ARBA00023295"/>
    </source>
</evidence>
<dbReference type="SUPFAM" id="SSF51445">
    <property type="entry name" value="(Trans)glycosidases"/>
    <property type="match status" value="1"/>
</dbReference>
<name>A0AAN7AM67_9PEZI</name>
<reference evidence="5" key="1">
    <citation type="journal article" date="2023" name="Mol. Phylogenet. Evol.">
        <title>Genome-scale phylogeny and comparative genomics of the fungal order Sordariales.</title>
        <authorList>
            <person name="Hensen N."/>
            <person name="Bonometti L."/>
            <person name="Westerberg I."/>
            <person name="Brannstrom I.O."/>
            <person name="Guillou S."/>
            <person name="Cros-Aarteil S."/>
            <person name="Calhoun S."/>
            <person name="Haridas S."/>
            <person name="Kuo A."/>
            <person name="Mondo S."/>
            <person name="Pangilinan J."/>
            <person name="Riley R."/>
            <person name="LaButti K."/>
            <person name="Andreopoulos B."/>
            <person name="Lipzen A."/>
            <person name="Chen C."/>
            <person name="Yan M."/>
            <person name="Daum C."/>
            <person name="Ng V."/>
            <person name="Clum A."/>
            <person name="Steindorff A."/>
            <person name="Ohm R.A."/>
            <person name="Martin F."/>
            <person name="Silar P."/>
            <person name="Natvig D.O."/>
            <person name="Lalanne C."/>
            <person name="Gautier V."/>
            <person name="Ament-Velasquez S.L."/>
            <person name="Kruys A."/>
            <person name="Hutchinson M.I."/>
            <person name="Powell A.J."/>
            <person name="Barry K."/>
            <person name="Miller A.N."/>
            <person name="Grigoriev I.V."/>
            <person name="Debuchy R."/>
            <person name="Gladieux P."/>
            <person name="Hiltunen Thoren M."/>
            <person name="Johannesson H."/>
        </authorList>
    </citation>
    <scope>NUCLEOTIDE SEQUENCE</scope>
    <source>
        <strain evidence="5">PSN309</strain>
    </source>
</reference>
<keyword evidence="6" id="KW-1185">Reference proteome</keyword>
<dbReference type="GO" id="GO:0008061">
    <property type="term" value="F:chitin binding"/>
    <property type="evidence" value="ECO:0007669"/>
    <property type="project" value="UniProtKB-KW"/>
</dbReference>
<dbReference type="InterPro" id="IPR050542">
    <property type="entry name" value="Glycosyl_Hydrlase18_Chitinase"/>
</dbReference>
<evidence type="ECO:0000256" key="1">
    <source>
        <dbReference type="ARBA" id="ARBA00022669"/>
    </source>
</evidence>
<evidence type="ECO:0000259" key="4">
    <source>
        <dbReference type="PROSITE" id="PS51910"/>
    </source>
</evidence>
<dbReference type="InterPro" id="IPR001223">
    <property type="entry name" value="Glyco_hydro18_cat"/>
</dbReference>
<protein>
    <submittedName>
        <fullName evidence="5">Glycoside hydrolase</fullName>
    </submittedName>
</protein>
<keyword evidence="2 5" id="KW-0378">Hydrolase</keyword>
<proteinExistence type="predicted"/>